<gene>
    <name evidence="7" type="ORF">UFOPK1689_00059</name>
</gene>
<organism evidence="7">
    <name type="scientific">freshwater metagenome</name>
    <dbReference type="NCBI Taxonomy" id="449393"/>
    <lineage>
        <taxon>unclassified sequences</taxon>
        <taxon>metagenomes</taxon>
        <taxon>ecological metagenomes</taxon>
    </lineage>
</organism>
<dbReference type="AlphaFoldDB" id="A0A6J6DBZ9"/>
<dbReference type="InterPro" id="IPR036477">
    <property type="entry name" value="Formyl_transf_N_sf"/>
</dbReference>
<evidence type="ECO:0000256" key="2">
    <source>
        <dbReference type="ARBA" id="ARBA00012261"/>
    </source>
</evidence>
<dbReference type="InterPro" id="IPR005793">
    <property type="entry name" value="Formyl_trans_C"/>
</dbReference>
<dbReference type="EMBL" id="CAEZTN010000001">
    <property type="protein sequence ID" value="CAB4561530.1"/>
    <property type="molecule type" value="Genomic_DNA"/>
</dbReference>
<dbReference type="CDD" id="cd08646">
    <property type="entry name" value="FMT_core_Met-tRNA-FMT_N"/>
    <property type="match status" value="1"/>
</dbReference>
<dbReference type="NCBIfam" id="TIGR00460">
    <property type="entry name" value="fmt"/>
    <property type="match status" value="1"/>
</dbReference>
<dbReference type="GO" id="GO:0005829">
    <property type="term" value="C:cytosol"/>
    <property type="evidence" value="ECO:0007669"/>
    <property type="project" value="TreeGrafter"/>
</dbReference>
<dbReference type="InterPro" id="IPR011034">
    <property type="entry name" value="Formyl_transferase-like_C_sf"/>
</dbReference>
<dbReference type="SUPFAM" id="SSF50486">
    <property type="entry name" value="FMT C-terminal domain-like"/>
    <property type="match status" value="1"/>
</dbReference>
<dbReference type="GO" id="GO:0004479">
    <property type="term" value="F:methionyl-tRNA formyltransferase activity"/>
    <property type="evidence" value="ECO:0007669"/>
    <property type="project" value="UniProtKB-EC"/>
</dbReference>
<evidence type="ECO:0000313" key="7">
    <source>
        <dbReference type="EMBL" id="CAB4561530.1"/>
    </source>
</evidence>
<dbReference type="InterPro" id="IPR002376">
    <property type="entry name" value="Formyl_transf_N"/>
</dbReference>
<evidence type="ECO:0000259" key="5">
    <source>
        <dbReference type="Pfam" id="PF00551"/>
    </source>
</evidence>
<keyword evidence="3" id="KW-0808">Transferase</keyword>
<reference evidence="7" key="1">
    <citation type="submission" date="2020-05" db="EMBL/GenBank/DDBJ databases">
        <authorList>
            <person name="Chiriac C."/>
            <person name="Salcher M."/>
            <person name="Ghai R."/>
            <person name="Kavagutti S V."/>
        </authorList>
    </citation>
    <scope>NUCLEOTIDE SEQUENCE</scope>
</reference>
<dbReference type="PANTHER" id="PTHR11138">
    <property type="entry name" value="METHIONYL-TRNA FORMYLTRANSFERASE"/>
    <property type="match status" value="1"/>
</dbReference>
<dbReference type="SUPFAM" id="SSF53328">
    <property type="entry name" value="Formyltransferase"/>
    <property type="match status" value="1"/>
</dbReference>
<dbReference type="InterPro" id="IPR044135">
    <property type="entry name" value="Met-tRNA-FMT_C"/>
</dbReference>
<comment type="similarity">
    <text evidence="1">Belongs to the Fmt family.</text>
</comment>
<evidence type="ECO:0000256" key="4">
    <source>
        <dbReference type="ARBA" id="ARBA00022917"/>
    </source>
</evidence>
<dbReference type="HAMAP" id="MF_00182">
    <property type="entry name" value="Formyl_trans"/>
    <property type="match status" value="1"/>
</dbReference>
<dbReference type="CDD" id="cd08704">
    <property type="entry name" value="Met_tRNA_FMT_C"/>
    <property type="match status" value="1"/>
</dbReference>
<feature type="domain" description="Formyl transferase C-terminal" evidence="6">
    <location>
        <begin position="197"/>
        <end position="293"/>
    </location>
</feature>
<proteinExistence type="inferred from homology"/>
<dbReference type="Pfam" id="PF00551">
    <property type="entry name" value="Formyl_trans_N"/>
    <property type="match status" value="1"/>
</dbReference>
<name>A0A6J6DBZ9_9ZZZZ</name>
<feature type="domain" description="Formyl transferase N-terminal" evidence="5">
    <location>
        <begin position="1"/>
        <end position="163"/>
    </location>
</feature>
<dbReference type="PANTHER" id="PTHR11138:SF5">
    <property type="entry name" value="METHIONYL-TRNA FORMYLTRANSFERASE, MITOCHONDRIAL"/>
    <property type="match status" value="1"/>
</dbReference>
<keyword evidence="4" id="KW-0648">Protein biosynthesis</keyword>
<evidence type="ECO:0000259" key="6">
    <source>
        <dbReference type="Pfam" id="PF02911"/>
    </source>
</evidence>
<dbReference type="InterPro" id="IPR005794">
    <property type="entry name" value="Fmt"/>
</dbReference>
<dbReference type="InterPro" id="IPR041711">
    <property type="entry name" value="Met-tRNA-FMT_N"/>
</dbReference>
<dbReference type="EC" id="2.1.2.9" evidence="2"/>
<evidence type="ECO:0000256" key="1">
    <source>
        <dbReference type="ARBA" id="ARBA00010699"/>
    </source>
</evidence>
<sequence length="302" mass="32611">MRVAVAATPDVAIPTLEWLIESEHELVCIITQPDRPSGRGLKDKESSVSLWAQEKGITVVKPGSSSEMLPIVRGLDLVITIGYGVILPESILNVPRYGFVNLHFSLLPRYRGAAPAQRALENGETETGVTVFKLDKGMDTGPIFSQDKITIDTSWRSFELLHALAALGVQSIAKTMTLIEQEVSPTPQSGAGSIAPKITKSEAKIDFSVPAKKVVQRIKAFTYEPGAWTTFNDESFKISRAQVSGDRGGSPGSIVVENHKVFVSCGDGSCIEVLEVRPAGKREMSAIEWTRGARLADGVCFG</sequence>
<protein>
    <recommendedName>
        <fullName evidence="2">methionyl-tRNA formyltransferase</fullName>
        <ecNumber evidence="2">2.1.2.9</ecNumber>
    </recommendedName>
</protein>
<accession>A0A6J6DBZ9</accession>
<evidence type="ECO:0000256" key="3">
    <source>
        <dbReference type="ARBA" id="ARBA00022679"/>
    </source>
</evidence>
<dbReference type="Pfam" id="PF02911">
    <property type="entry name" value="Formyl_trans_C"/>
    <property type="match status" value="1"/>
</dbReference>
<dbReference type="Gene3D" id="3.40.50.12230">
    <property type="match status" value="1"/>
</dbReference>